<dbReference type="GO" id="GO:0003924">
    <property type="term" value="F:GTPase activity"/>
    <property type="evidence" value="ECO:0007669"/>
    <property type="project" value="InterPro"/>
</dbReference>
<evidence type="ECO:0000256" key="3">
    <source>
        <dbReference type="SAM" id="MobiDB-lite"/>
    </source>
</evidence>
<keyword evidence="5" id="KW-1185">Reference proteome</keyword>
<dbReference type="VEuPathDB" id="AmoebaDB:NF0122970"/>
<gene>
    <name evidence="4" type="ORF">FDP41_012581</name>
</gene>
<accession>A0A6A5C2Q8</accession>
<dbReference type="GeneID" id="68119796"/>
<proteinExistence type="predicted"/>
<evidence type="ECO:0000256" key="2">
    <source>
        <dbReference type="ARBA" id="ARBA00023134"/>
    </source>
</evidence>
<dbReference type="Gene3D" id="3.40.50.300">
    <property type="entry name" value="P-loop containing nucleotide triphosphate hydrolases"/>
    <property type="match status" value="1"/>
</dbReference>
<evidence type="ECO:0000313" key="5">
    <source>
        <dbReference type="Proteomes" id="UP000444721"/>
    </source>
</evidence>
<sequence>MFEFVTLHRDPSPSRKRSSIGKNHNSSNSSLASEYAALAATQVKISVLGSEQVGKTTLINQYVTKQHQQATCTKVHEPTVYNFSYATVNMNVQHGSGRNSGSSSSHHHYDSSQLPPQQQQQQTKPFCLYFSECSAREEYSQLRQISYEQTDIFVVCFRLDDERSFVEAIDTWMSEAKHAACQAANSTATSVHRSRLVLLGLRFIDNSTGELLQNASSESTFINQETESMLKTTEEKLITDVTTQRRISLESLPSLNLEVIDIKAEQPELVLNPIKSSSGFRPRLKSYSSRKRSQPLCCSSFNEKRRGCTVHLNNLSVGGSLNYTFMANDSNRKVSWGMIEQGRKELLKRGVDHVYYECCATNQGNVQFVIEECVREYYHQLMANATSSNSKRFSNRVSL</sequence>
<protein>
    <submittedName>
        <fullName evidence="4">Uncharacterized protein</fullName>
    </submittedName>
</protein>
<feature type="compositionally biased region" description="Basic and acidic residues" evidence="3">
    <location>
        <begin position="1"/>
        <end position="13"/>
    </location>
</feature>
<keyword evidence="2" id="KW-0342">GTP-binding</keyword>
<dbReference type="EMBL" id="VFQX01000015">
    <property type="protein sequence ID" value="KAF0981321.1"/>
    <property type="molecule type" value="Genomic_DNA"/>
</dbReference>
<dbReference type="PROSITE" id="PS51419">
    <property type="entry name" value="RAB"/>
    <property type="match status" value="1"/>
</dbReference>
<dbReference type="OrthoDB" id="10398338at2759"/>
<reference evidence="4 5" key="1">
    <citation type="journal article" date="2019" name="Sci. Rep.">
        <title>Nanopore sequencing improves the draft genome of the human pathogenic amoeba Naegleria fowleri.</title>
        <authorList>
            <person name="Liechti N."/>
            <person name="Schurch N."/>
            <person name="Bruggmann R."/>
            <person name="Wittwer M."/>
        </authorList>
    </citation>
    <scope>NUCLEOTIDE SEQUENCE [LARGE SCALE GENOMIC DNA]</scope>
    <source>
        <strain evidence="4 5">ATCC 30894</strain>
    </source>
</reference>
<dbReference type="GO" id="GO:0007264">
    <property type="term" value="P:small GTPase-mediated signal transduction"/>
    <property type="evidence" value="ECO:0007669"/>
    <property type="project" value="InterPro"/>
</dbReference>
<dbReference type="VEuPathDB" id="AmoebaDB:NfTy_024120"/>
<dbReference type="Proteomes" id="UP000444721">
    <property type="component" value="Unassembled WGS sequence"/>
</dbReference>
<dbReference type="PROSITE" id="PS51420">
    <property type="entry name" value="RHO"/>
    <property type="match status" value="1"/>
</dbReference>
<dbReference type="Pfam" id="PF00071">
    <property type="entry name" value="Ras"/>
    <property type="match status" value="1"/>
</dbReference>
<dbReference type="VEuPathDB" id="AmoebaDB:FDP41_012581"/>
<keyword evidence="1" id="KW-0547">Nucleotide-binding</keyword>
<dbReference type="OMA" id="CSAREEY"/>
<feature type="compositionally biased region" description="Low complexity" evidence="3">
    <location>
        <begin position="111"/>
        <end position="120"/>
    </location>
</feature>
<dbReference type="InterPro" id="IPR001806">
    <property type="entry name" value="Small_GTPase"/>
</dbReference>
<dbReference type="AlphaFoldDB" id="A0A6A5C2Q8"/>
<dbReference type="InterPro" id="IPR027417">
    <property type="entry name" value="P-loop_NTPase"/>
</dbReference>
<dbReference type="VEuPathDB" id="AmoebaDB:NF0122980"/>
<dbReference type="GO" id="GO:0005525">
    <property type="term" value="F:GTP binding"/>
    <property type="evidence" value="ECO:0007669"/>
    <property type="project" value="UniProtKB-KW"/>
</dbReference>
<dbReference type="InterPro" id="IPR003578">
    <property type="entry name" value="Small_GTPase_Rho"/>
</dbReference>
<feature type="region of interest" description="Disordered" evidence="3">
    <location>
        <begin position="92"/>
        <end position="120"/>
    </location>
</feature>
<evidence type="ECO:0000256" key="1">
    <source>
        <dbReference type="ARBA" id="ARBA00022741"/>
    </source>
</evidence>
<evidence type="ECO:0000313" key="4">
    <source>
        <dbReference type="EMBL" id="KAF0981321.1"/>
    </source>
</evidence>
<feature type="region of interest" description="Disordered" evidence="3">
    <location>
        <begin position="1"/>
        <end position="28"/>
    </location>
</feature>
<dbReference type="SMART" id="SM00174">
    <property type="entry name" value="RHO"/>
    <property type="match status" value="1"/>
</dbReference>
<name>A0A6A5C2Q8_NAEFO</name>
<dbReference type="RefSeq" id="XP_044566034.1">
    <property type="nucleotide sequence ID" value="XM_044703116.1"/>
</dbReference>
<feature type="compositionally biased region" description="Low complexity" evidence="3">
    <location>
        <begin position="94"/>
        <end position="104"/>
    </location>
</feature>
<dbReference type="PANTHER" id="PTHR24072">
    <property type="entry name" value="RHO FAMILY GTPASE"/>
    <property type="match status" value="1"/>
</dbReference>
<dbReference type="SUPFAM" id="SSF52540">
    <property type="entry name" value="P-loop containing nucleoside triphosphate hydrolases"/>
    <property type="match status" value="1"/>
</dbReference>
<comment type="caution">
    <text evidence="4">The sequence shown here is derived from an EMBL/GenBank/DDBJ whole genome shotgun (WGS) entry which is preliminary data.</text>
</comment>
<organism evidence="4 5">
    <name type="scientific">Naegleria fowleri</name>
    <name type="common">Brain eating amoeba</name>
    <dbReference type="NCBI Taxonomy" id="5763"/>
    <lineage>
        <taxon>Eukaryota</taxon>
        <taxon>Discoba</taxon>
        <taxon>Heterolobosea</taxon>
        <taxon>Tetramitia</taxon>
        <taxon>Eutetramitia</taxon>
        <taxon>Vahlkampfiidae</taxon>
        <taxon>Naegleria</taxon>
    </lineage>
</organism>